<dbReference type="InterPro" id="IPR012337">
    <property type="entry name" value="RNaseH-like_sf"/>
</dbReference>
<organism evidence="8 9">
    <name type="scientific">Ganoderma sinense ZZ0214-1</name>
    <dbReference type="NCBI Taxonomy" id="1077348"/>
    <lineage>
        <taxon>Eukaryota</taxon>
        <taxon>Fungi</taxon>
        <taxon>Dikarya</taxon>
        <taxon>Basidiomycota</taxon>
        <taxon>Agaricomycotina</taxon>
        <taxon>Agaricomycetes</taxon>
        <taxon>Polyporales</taxon>
        <taxon>Polyporaceae</taxon>
        <taxon>Ganoderma</taxon>
    </lineage>
</organism>
<evidence type="ECO:0000256" key="5">
    <source>
        <dbReference type="ARBA" id="ARBA00023242"/>
    </source>
</evidence>
<dbReference type="GO" id="GO:0008270">
    <property type="term" value="F:zinc ion binding"/>
    <property type="evidence" value="ECO:0007669"/>
    <property type="project" value="UniProtKB-KW"/>
</dbReference>
<feature type="compositionally biased region" description="Acidic residues" evidence="6">
    <location>
        <begin position="733"/>
        <end position="743"/>
    </location>
</feature>
<feature type="region of interest" description="Disordered" evidence="6">
    <location>
        <begin position="1"/>
        <end position="98"/>
    </location>
</feature>
<accession>A0A2G8S9J7</accession>
<keyword evidence="4" id="KW-0862">Zinc</keyword>
<evidence type="ECO:0000256" key="6">
    <source>
        <dbReference type="SAM" id="MobiDB-lite"/>
    </source>
</evidence>
<dbReference type="OrthoDB" id="2792843at2759"/>
<evidence type="ECO:0000313" key="9">
    <source>
        <dbReference type="Proteomes" id="UP000230002"/>
    </source>
</evidence>
<evidence type="ECO:0000256" key="3">
    <source>
        <dbReference type="ARBA" id="ARBA00022771"/>
    </source>
</evidence>
<comment type="caution">
    <text evidence="8">The sequence shown here is derived from an EMBL/GenBank/DDBJ whole genome shotgun (WGS) entry which is preliminary data.</text>
</comment>
<dbReference type="Proteomes" id="UP000230002">
    <property type="component" value="Unassembled WGS sequence"/>
</dbReference>
<dbReference type="InterPro" id="IPR008906">
    <property type="entry name" value="HATC_C_dom"/>
</dbReference>
<evidence type="ECO:0000313" key="8">
    <source>
        <dbReference type="EMBL" id="PIL30443.1"/>
    </source>
</evidence>
<dbReference type="InterPro" id="IPR052035">
    <property type="entry name" value="ZnF_BED_domain_contain"/>
</dbReference>
<dbReference type="Pfam" id="PF05699">
    <property type="entry name" value="Dimer_Tnp_hAT"/>
    <property type="match status" value="1"/>
</dbReference>
<dbReference type="STRING" id="1077348.A0A2G8S9J7"/>
<feature type="domain" description="HAT C-terminal dimerisation" evidence="7">
    <location>
        <begin position="767"/>
        <end position="810"/>
    </location>
</feature>
<feature type="compositionally biased region" description="Polar residues" evidence="6">
    <location>
        <begin position="8"/>
        <end position="23"/>
    </location>
</feature>
<reference evidence="8 9" key="1">
    <citation type="journal article" date="2015" name="Sci. Rep.">
        <title>Chromosome-level genome map provides insights into diverse defense mechanisms in the medicinal fungus Ganoderma sinense.</title>
        <authorList>
            <person name="Zhu Y."/>
            <person name="Xu J."/>
            <person name="Sun C."/>
            <person name="Zhou S."/>
            <person name="Xu H."/>
            <person name="Nelson D.R."/>
            <person name="Qian J."/>
            <person name="Song J."/>
            <person name="Luo H."/>
            <person name="Xiang L."/>
            <person name="Li Y."/>
            <person name="Xu Z."/>
            <person name="Ji A."/>
            <person name="Wang L."/>
            <person name="Lu S."/>
            <person name="Hayward A."/>
            <person name="Sun W."/>
            <person name="Li X."/>
            <person name="Schwartz D.C."/>
            <person name="Wang Y."/>
            <person name="Chen S."/>
        </authorList>
    </citation>
    <scope>NUCLEOTIDE SEQUENCE [LARGE SCALE GENOMIC DNA]</scope>
    <source>
        <strain evidence="8 9">ZZ0214-1</strain>
    </source>
</reference>
<keyword evidence="3" id="KW-0863">Zinc-finger</keyword>
<feature type="region of interest" description="Disordered" evidence="6">
    <location>
        <begin position="696"/>
        <end position="743"/>
    </location>
</feature>
<evidence type="ECO:0000256" key="2">
    <source>
        <dbReference type="ARBA" id="ARBA00022723"/>
    </source>
</evidence>
<protein>
    <recommendedName>
        <fullName evidence="7">HAT C-terminal dimerisation domain-containing protein</fullName>
    </recommendedName>
</protein>
<gene>
    <name evidence="8" type="ORF">GSI_07142</name>
</gene>
<proteinExistence type="predicted"/>
<sequence>MSKKGRAQGSSSKSRAAPSTTSGAKKSLTAGATSSAKSGAGVPGTKNGPGAGAKKKHAAVKSRKEVNNEDKLEQDGFVLVDEQDSGDEGTSSESEPEVDEAAVLKAMQQRWPSTIYAFYKPTPKIQYEGSRCAHIFKCANRGCDVTVRHFLDKKDHSSTSNLRAHAVKCWGPETVTAAAEVASVQVVRKEIVGSILKTGSITAHFEYKASQITYSTRQHSRTEMCVEIVKWVCESLRAFRIVEDPGFKVLMKTGRPGYYLPSTSTVARDVADVFQQSRSQIAKMLQEHEGALHFGTDAWTSPNHRAFVAVTVHFEQQGKPMCFLLDVIEVACSHTGVNLAAAFARILKEFGIDHKIKAVTWDNVSNNDTMVKELAMDKNLPVFEGIAARIRCFLHILNIVDGKNLVCLFDTRVQKKKGDGKEEDDLEIAELVVAAGAEDAPDEDAVEGKGAEEDEEQEYDPDVVLDGEEEVHAIGEMTAAEKAEFTLAVHPVKLLLAKIRMFTSKVVNSSTILLPAWKEAIALHGLLERLIPRNVRTRWNSTYNMLAMVLEYHLPYKQMCERTDNGLRGYKLLDEEWGVATQLEKVLKVFKHTTLFFSRTTPNLAQVIPVMDHIDKVLTNASRSNKYAKAIRVACGLAKEALNKYYSYMDMSDTYWITMMLHPSHKLQYFKKLWWTAEWQKTACELLQEEYERTYANNGNGEDDEMHEQDNDDEAPARGSKAASSVSSHEDVSESDEDDFDDLPDDENIFDALALITRLQVSEKGDELERYLAVPVEPTEDPLLWWADCRALYPRLFRMALDYLSITVGFVNHSDLQKAAQAVNINDDDAPFELTPGWDRVDVNVDRR</sequence>
<evidence type="ECO:0000256" key="4">
    <source>
        <dbReference type="ARBA" id="ARBA00022833"/>
    </source>
</evidence>
<evidence type="ECO:0000256" key="1">
    <source>
        <dbReference type="ARBA" id="ARBA00004123"/>
    </source>
</evidence>
<dbReference type="PANTHER" id="PTHR46481:SF10">
    <property type="entry name" value="ZINC FINGER BED DOMAIN-CONTAINING PROTEIN 39"/>
    <property type="match status" value="1"/>
</dbReference>
<keyword evidence="2" id="KW-0479">Metal-binding</keyword>
<comment type="subcellular location">
    <subcellularLocation>
        <location evidence="1">Nucleus</location>
    </subcellularLocation>
</comment>
<dbReference type="AlphaFoldDB" id="A0A2G8S9J7"/>
<dbReference type="EMBL" id="AYKW01000014">
    <property type="protein sequence ID" value="PIL30443.1"/>
    <property type="molecule type" value="Genomic_DNA"/>
</dbReference>
<dbReference type="GO" id="GO:0005634">
    <property type="term" value="C:nucleus"/>
    <property type="evidence" value="ECO:0007669"/>
    <property type="project" value="UniProtKB-SubCell"/>
</dbReference>
<feature type="compositionally biased region" description="Acidic residues" evidence="6">
    <location>
        <begin position="701"/>
        <end position="714"/>
    </location>
</feature>
<evidence type="ECO:0000259" key="7">
    <source>
        <dbReference type="Pfam" id="PF05699"/>
    </source>
</evidence>
<feature type="region of interest" description="Disordered" evidence="6">
    <location>
        <begin position="439"/>
        <end position="459"/>
    </location>
</feature>
<dbReference type="PANTHER" id="PTHR46481">
    <property type="entry name" value="ZINC FINGER BED DOMAIN-CONTAINING PROTEIN 4"/>
    <property type="match status" value="1"/>
</dbReference>
<dbReference type="SUPFAM" id="SSF53098">
    <property type="entry name" value="Ribonuclease H-like"/>
    <property type="match status" value="1"/>
</dbReference>
<feature type="compositionally biased region" description="Basic and acidic residues" evidence="6">
    <location>
        <begin position="62"/>
        <end position="74"/>
    </location>
</feature>
<keyword evidence="5" id="KW-0539">Nucleus</keyword>
<keyword evidence="9" id="KW-1185">Reference proteome</keyword>
<name>A0A2G8S9J7_9APHY</name>
<feature type="compositionally biased region" description="Low complexity" evidence="6">
    <location>
        <begin position="24"/>
        <end position="48"/>
    </location>
</feature>
<dbReference type="SUPFAM" id="SSF140996">
    <property type="entry name" value="Hermes dimerisation domain"/>
    <property type="match status" value="1"/>
</dbReference>
<dbReference type="GO" id="GO:0046983">
    <property type="term" value="F:protein dimerization activity"/>
    <property type="evidence" value="ECO:0007669"/>
    <property type="project" value="InterPro"/>
</dbReference>